<dbReference type="GO" id="GO:0006337">
    <property type="term" value="P:nucleosome disassembly"/>
    <property type="evidence" value="ECO:0007669"/>
    <property type="project" value="TreeGrafter"/>
</dbReference>
<feature type="compositionally biased region" description="Basic residues" evidence="10">
    <location>
        <begin position="445"/>
        <end position="455"/>
    </location>
</feature>
<feature type="compositionally biased region" description="Basic and acidic residues" evidence="10">
    <location>
        <begin position="1375"/>
        <end position="1388"/>
    </location>
</feature>
<feature type="region of interest" description="Disordered" evidence="10">
    <location>
        <begin position="596"/>
        <end position="630"/>
    </location>
</feature>
<dbReference type="InterPro" id="IPR003960">
    <property type="entry name" value="ATPase_AAA_CS"/>
</dbReference>
<dbReference type="SUPFAM" id="SSF52540">
    <property type="entry name" value="P-loop containing nucleoside triphosphate hydrolases"/>
    <property type="match status" value="2"/>
</dbReference>
<evidence type="ECO:0000256" key="3">
    <source>
        <dbReference type="ARBA" id="ARBA00006914"/>
    </source>
</evidence>
<gene>
    <name evidence="12" type="ORF">DIS24_g10537</name>
</gene>
<dbReference type="GO" id="GO:0006334">
    <property type="term" value="P:nucleosome assembly"/>
    <property type="evidence" value="ECO:0007669"/>
    <property type="project" value="TreeGrafter"/>
</dbReference>
<dbReference type="GO" id="GO:0140674">
    <property type="term" value="F:ATP-dependent histone chaperone activity"/>
    <property type="evidence" value="ECO:0007669"/>
    <property type="project" value="UniProtKB-ARBA"/>
</dbReference>
<proteinExistence type="inferred from homology"/>
<evidence type="ECO:0000259" key="11">
    <source>
        <dbReference type="SMART" id="SM00382"/>
    </source>
</evidence>
<keyword evidence="13" id="KW-1185">Reference proteome</keyword>
<dbReference type="CDD" id="cd05491">
    <property type="entry name" value="Bromo_TBP7_like"/>
    <property type="match status" value="1"/>
</dbReference>
<protein>
    <submittedName>
        <fullName evidence="12">AAA domain-containing protein C31G5.19</fullName>
    </submittedName>
</protein>
<dbReference type="InterPro" id="IPR003959">
    <property type="entry name" value="ATPase_AAA_core"/>
</dbReference>
<dbReference type="GO" id="GO:0005524">
    <property type="term" value="F:ATP binding"/>
    <property type="evidence" value="ECO:0007669"/>
    <property type="project" value="UniProtKB-KW"/>
</dbReference>
<dbReference type="InterPro" id="IPR027417">
    <property type="entry name" value="P-loop_NTPase"/>
</dbReference>
<feature type="compositionally biased region" description="Polar residues" evidence="10">
    <location>
        <begin position="1541"/>
        <end position="1551"/>
    </location>
</feature>
<dbReference type="SMART" id="SM00382">
    <property type="entry name" value="AAA"/>
    <property type="match status" value="1"/>
</dbReference>
<dbReference type="Proteomes" id="UP001175001">
    <property type="component" value="Unassembled WGS sequence"/>
</dbReference>
<dbReference type="FunFam" id="3.40.50.300:FF:000061">
    <property type="entry name" value="ATPase family, AAA domain-containing 2"/>
    <property type="match status" value="1"/>
</dbReference>
<dbReference type="GO" id="GO:0005634">
    <property type="term" value="C:nucleus"/>
    <property type="evidence" value="ECO:0007669"/>
    <property type="project" value="UniProtKB-SubCell"/>
</dbReference>
<feature type="compositionally biased region" description="Polar residues" evidence="10">
    <location>
        <begin position="1565"/>
        <end position="1581"/>
    </location>
</feature>
<dbReference type="Gene3D" id="3.40.50.300">
    <property type="entry name" value="P-loop containing nucleotide triphosphate hydrolases"/>
    <property type="match status" value="2"/>
</dbReference>
<evidence type="ECO:0000256" key="5">
    <source>
        <dbReference type="ARBA" id="ARBA00022741"/>
    </source>
</evidence>
<dbReference type="InterPro" id="IPR003593">
    <property type="entry name" value="AAA+_ATPase"/>
</dbReference>
<keyword evidence="5" id="KW-0547">Nucleotide-binding</keyword>
<dbReference type="InterPro" id="IPR045199">
    <property type="entry name" value="ATAD2-like"/>
</dbReference>
<keyword evidence="6" id="KW-0378">Hydrolase</keyword>
<feature type="compositionally biased region" description="Basic and acidic residues" evidence="10">
    <location>
        <begin position="1464"/>
        <end position="1490"/>
    </location>
</feature>
<feature type="domain" description="AAA+ ATPase" evidence="11">
    <location>
        <begin position="708"/>
        <end position="849"/>
    </location>
</feature>
<evidence type="ECO:0000313" key="13">
    <source>
        <dbReference type="Proteomes" id="UP001175001"/>
    </source>
</evidence>
<reference evidence="12" key="1">
    <citation type="submission" date="2023-06" db="EMBL/GenBank/DDBJ databases">
        <title>Multi-omics analyses reveal the molecular pathogenesis toolkit of Lasiodiplodia hormozganensis, a cross-kingdom pathogen.</title>
        <authorList>
            <person name="Felix C."/>
            <person name="Meneses R."/>
            <person name="Goncalves M.F.M."/>
            <person name="Tilleman L."/>
            <person name="Duarte A.S."/>
            <person name="Jorrin-Novo J.V."/>
            <person name="Van De Peer Y."/>
            <person name="Deforce D."/>
            <person name="Van Nieuwerburgh F."/>
            <person name="Esteves A.C."/>
            <person name="Alves A."/>
        </authorList>
    </citation>
    <scope>NUCLEOTIDE SEQUENCE</scope>
    <source>
        <strain evidence="12">CBS 339.90</strain>
    </source>
</reference>
<comment type="caution">
    <text evidence="12">The sequence shown here is derived from an EMBL/GenBank/DDBJ whole genome shotgun (WGS) entry which is preliminary data.</text>
</comment>
<feature type="compositionally biased region" description="Low complexity" evidence="10">
    <location>
        <begin position="1582"/>
        <end position="1601"/>
    </location>
</feature>
<dbReference type="Gene3D" id="1.10.8.60">
    <property type="match status" value="1"/>
</dbReference>
<dbReference type="Pfam" id="PF00004">
    <property type="entry name" value="AAA"/>
    <property type="match status" value="1"/>
</dbReference>
<feature type="compositionally biased region" description="Basic and acidic residues" evidence="10">
    <location>
        <begin position="474"/>
        <end position="486"/>
    </location>
</feature>
<feature type="compositionally biased region" description="Basic and acidic residues" evidence="10">
    <location>
        <begin position="427"/>
        <end position="444"/>
    </location>
</feature>
<dbReference type="Pfam" id="PF17862">
    <property type="entry name" value="AAA_lid_3"/>
    <property type="match status" value="1"/>
</dbReference>
<evidence type="ECO:0000313" key="12">
    <source>
        <dbReference type="EMBL" id="KAK0637730.1"/>
    </source>
</evidence>
<dbReference type="GO" id="GO:0016887">
    <property type="term" value="F:ATP hydrolysis activity"/>
    <property type="evidence" value="ECO:0007669"/>
    <property type="project" value="InterPro"/>
</dbReference>
<feature type="compositionally biased region" description="Polar residues" evidence="10">
    <location>
        <begin position="1493"/>
        <end position="1534"/>
    </location>
</feature>
<feature type="compositionally biased region" description="Acidic residues" evidence="10">
    <location>
        <begin position="600"/>
        <end position="611"/>
    </location>
</feature>
<evidence type="ECO:0000256" key="2">
    <source>
        <dbReference type="ARBA" id="ARBA00004286"/>
    </source>
</evidence>
<dbReference type="GO" id="GO:0000785">
    <property type="term" value="C:chromatin"/>
    <property type="evidence" value="ECO:0007669"/>
    <property type="project" value="UniProtKB-ARBA"/>
</dbReference>
<feature type="compositionally biased region" description="Acidic residues" evidence="10">
    <location>
        <begin position="57"/>
        <end position="71"/>
    </location>
</feature>
<feature type="compositionally biased region" description="Acidic residues" evidence="10">
    <location>
        <begin position="463"/>
        <end position="473"/>
    </location>
</feature>
<keyword evidence="4" id="KW-0158">Chromosome</keyword>
<feature type="compositionally biased region" description="Basic residues" evidence="10">
    <location>
        <begin position="33"/>
        <end position="52"/>
    </location>
</feature>
<evidence type="ECO:0000256" key="4">
    <source>
        <dbReference type="ARBA" id="ARBA00022454"/>
    </source>
</evidence>
<feature type="compositionally biased region" description="Polar residues" evidence="10">
    <location>
        <begin position="386"/>
        <end position="395"/>
    </location>
</feature>
<name>A0AA40CGS8_9PEZI</name>
<comment type="subcellular location">
    <subcellularLocation>
        <location evidence="2">Chromosome</location>
    </subcellularLocation>
    <subcellularLocation>
        <location evidence="1">Nucleus</location>
    </subcellularLocation>
</comment>
<evidence type="ECO:0000256" key="1">
    <source>
        <dbReference type="ARBA" id="ARBA00004123"/>
    </source>
</evidence>
<keyword evidence="9" id="KW-0539">Nucleus</keyword>
<dbReference type="PANTHER" id="PTHR23069:SF0">
    <property type="entry name" value="TAT-BINDING HOMOLOG 7"/>
    <property type="match status" value="1"/>
</dbReference>
<feature type="compositionally biased region" description="Acidic residues" evidence="10">
    <location>
        <begin position="404"/>
        <end position="413"/>
    </location>
</feature>
<sequence>MRGSRSKLENFDPNASDPDDSDFEENPSSPPRRPSKKKKSTPARKRTSKRARHDYGSSDDDIVDDDDEISEESYASANDLESEEEPEVNASGRPARNAAKKNIKYEESADEDIEDNDLVVESTERNTGDKRKQKKSRIVVLKVNLQKLPQQNTRSTRARSTRAASKSVQPESNVRTRRSVRLSEDREEPLQELGYSGRARSVGSIAGSHSPQRRAGARPAQGRKAPMKRPSTIMEASQEASGQSAQSPDPLQPKEEAEEEVQVSQAASITSEIRYEGQDIEDAQSGEAVIQESEHEQHDEEDEDEDDEGPVTRTRNRTQQVGVNSSPLAGKQLPKATTAALQQFKKRKAPSATAKEAKSIKPKRDTFDIPKHQRISQRELKGLGLTQIQQTNAARASQRRNADDSSDDFDPGDDDKHGESEDDDLDSERPPSKRQKSSGDESTTRRKSQRLKSSQRSRNNSVSDEELDVDEIRDEVQELRHDERRNRQTRPNRASLADEASIKRSLRRKDPNKNYTMMTLPDLYRMDEENGEDAGAPAPSQGKKAAVAGWRPLYSLAGPFGGLGGKEPLLGMMALQLPLEADLTITTGVPKNHDYLGEVGDLDSDSSDDNDINQSGQRGPRGSGNAPKSVAGSILQLGQTPDKGFRGGPAGLGKIGEGGNADVNPITVDEEVNFDSVGGLDNHINQLKEMVTLPLLYPEMFQKFKITPPRGVLFHGPPGTGKTLLARALSNALSTDGKKVTFYMRKGADALSKWVGEAERQLRMLFEDARRNQPSIIFFDEIDGLAPVRSSKSEQSLASIVATLLALMDGMDDRGQVVIIGATNRPDNVDPALRRPGRFDREFYFPLPDHEARRSIISIHTKNWSPPLSEDFKNQLAEMTKGYGGADLRALCTEAAVNAIQGTFPQVYKSNKKLLLDVDSIQVSAKDFMISVNKIVPSSQRSTSFGAAPLKKATAPLLKPALEEIARIIDDLIPPKKKLTALEEAQYDDRDDFGFERENIKLDFEQVRVFRPRLLIRGFEGMGQQEIGSALLHRFDNMHVQSFDLSNLLGDRDKSAEATLVQLFKEVRTHKPSVIYIPQVDVWYETVGPNVVSIFTSLLRTMPANEPVLVLGTMEQHEDEKIDPQMLKDLFGYSLKNQYELKRPNEQARKEYFQNVVDYIRKPPKEFPDVNRRKRKFEELQEAPKPSDAPKPLTKADLKAIKKRDRYTLQLLKLRFHPIMEQLKNKYRRFKDGLIPEKDFEYLWREEDPRILTSDVPVEQRPDEYRPYEFGYDSRGVRGLVETATGNFYYNLGFDQIERRIANGYYKRPIDFLEDVKYIAKDTRTMGKTDLIVKADEILTNVEVDTMAIELNSPDLVRACQDVYKREQERFKALEEEERKRAAEENRPAQRIYANVPPPQDNETHVAASDNTGPIILDESDPTPGQVPPITPSYHVGPSSLSNGLSTSDQTDSHKRQSNGSGAHGEDSSHLEDSQEQDSQHRDKRQKLDDDTQQSAPNTQTATRSQKSGHTQMAPNTQPGDYRNSASTTTSGQKTSDRSSAHFTNTQSTVNGVAPGQHPDFASGPAQSGGSQIPDTQEPFASSQLSNSQQSQQSQSSQSNLYGGGLMPPARQEPKIGSLLNSSSSNEQHQQQAEPQLILDEAHLARFHDELVHRSSGLSVEQLEQVNAAMMAAVWRDRGEWNRIRVIDCASTAFNETIRDIEEIQKVWPPSQDKQNKA</sequence>
<feature type="compositionally biased region" description="Acidic residues" evidence="10">
    <location>
        <begin position="299"/>
        <end position="309"/>
    </location>
</feature>
<dbReference type="PANTHER" id="PTHR23069">
    <property type="entry name" value="AAA DOMAIN-CONTAINING"/>
    <property type="match status" value="1"/>
</dbReference>
<dbReference type="EMBL" id="JAUJDW010000115">
    <property type="protein sequence ID" value="KAK0637730.1"/>
    <property type="molecule type" value="Genomic_DNA"/>
</dbReference>
<feature type="compositionally biased region" description="Basic and acidic residues" evidence="10">
    <location>
        <begin position="1"/>
        <end position="10"/>
    </location>
</feature>
<keyword evidence="8" id="KW-0103">Bromodomain</keyword>
<accession>A0AA40CGS8</accession>
<keyword evidence="7" id="KW-0067">ATP-binding</keyword>
<feature type="compositionally biased region" description="Low complexity" evidence="10">
    <location>
        <begin position="235"/>
        <end position="247"/>
    </location>
</feature>
<evidence type="ECO:0000256" key="9">
    <source>
        <dbReference type="ARBA" id="ARBA00023242"/>
    </source>
</evidence>
<evidence type="ECO:0000256" key="10">
    <source>
        <dbReference type="SAM" id="MobiDB-lite"/>
    </source>
</evidence>
<dbReference type="GO" id="GO:0042393">
    <property type="term" value="F:histone binding"/>
    <property type="evidence" value="ECO:0007669"/>
    <property type="project" value="UniProtKB-ARBA"/>
</dbReference>
<dbReference type="GO" id="GO:0003682">
    <property type="term" value="F:chromatin binding"/>
    <property type="evidence" value="ECO:0007669"/>
    <property type="project" value="TreeGrafter"/>
</dbReference>
<dbReference type="InterPro" id="IPR041569">
    <property type="entry name" value="AAA_lid_3"/>
</dbReference>
<dbReference type="FunFam" id="3.40.50.300:FF:001218">
    <property type="entry name" value="AAA family ATPase, putative"/>
    <property type="match status" value="1"/>
</dbReference>
<dbReference type="GO" id="GO:0045815">
    <property type="term" value="P:transcription initiation-coupled chromatin remodeling"/>
    <property type="evidence" value="ECO:0007669"/>
    <property type="project" value="TreeGrafter"/>
</dbReference>
<feature type="compositionally biased region" description="Basic and acidic residues" evidence="10">
    <location>
        <begin position="355"/>
        <end position="381"/>
    </location>
</feature>
<feature type="compositionally biased region" description="Polar residues" evidence="10">
    <location>
        <begin position="317"/>
        <end position="327"/>
    </location>
</feature>
<dbReference type="FunFam" id="1.10.8.60:FF:000016">
    <property type="entry name" value="ATPase family AAA domain-containing protein 2B"/>
    <property type="match status" value="1"/>
</dbReference>
<feature type="region of interest" description="Disordered" evidence="10">
    <location>
        <begin position="1375"/>
        <end position="1634"/>
    </location>
</feature>
<feature type="compositionally biased region" description="Acidic residues" evidence="10">
    <location>
        <begin position="108"/>
        <end position="118"/>
    </location>
</feature>
<feature type="compositionally biased region" description="Polar residues" evidence="10">
    <location>
        <begin position="1439"/>
        <end position="1450"/>
    </location>
</feature>
<organism evidence="12 13">
    <name type="scientific">Lasiodiplodia hormozganensis</name>
    <dbReference type="NCBI Taxonomy" id="869390"/>
    <lineage>
        <taxon>Eukaryota</taxon>
        <taxon>Fungi</taxon>
        <taxon>Dikarya</taxon>
        <taxon>Ascomycota</taxon>
        <taxon>Pezizomycotina</taxon>
        <taxon>Dothideomycetes</taxon>
        <taxon>Dothideomycetes incertae sedis</taxon>
        <taxon>Botryosphaeriales</taxon>
        <taxon>Botryosphaeriaceae</taxon>
        <taxon>Lasiodiplodia</taxon>
    </lineage>
</organism>
<evidence type="ECO:0000256" key="8">
    <source>
        <dbReference type="ARBA" id="ARBA00023117"/>
    </source>
</evidence>
<evidence type="ECO:0000256" key="7">
    <source>
        <dbReference type="ARBA" id="ARBA00022840"/>
    </source>
</evidence>
<dbReference type="PROSITE" id="PS00674">
    <property type="entry name" value="AAA"/>
    <property type="match status" value="1"/>
</dbReference>
<comment type="similarity">
    <text evidence="3">Belongs to the AAA ATPase family.</text>
</comment>
<feature type="region of interest" description="Disordered" evidence="10">
    <location>
        <begin position="1"/>
        <end position="515"/>
    </location>
</feature>
<evidence type="ECO:0000256" key="6">
    <source>
        <dbReference type="ARBA" id="ARBA00022801"/>
    </source>
</evidence>